<proteinExistence type="predicted"/>
<keyword evidence="1" id="KW-0812">Transmembrane</keyword>
<protein>
    <submittedName>
        <fullName evidence="2">Uncharacterized protein</fullName>
    </submittedName>
</protein>
<feature type="transmembrane region" description="Helical" evidence="1">
    <location>
        <begin position="102"/>
        <end position="120"/>
    </location>
</feature>
<keyword evidence="1" id="KW-0472">Membrane</keyword>
<evidence type="ECO:0000256" key="1">
    <source>
        <dbReference type="SAM" id="Phobius"/>
    </source>
</evidence>
<feature type="transmembrane region" description="Helical" evidence="1">
    <location>
        <begin position="152"/>
        <end position="173"/>
    </location>
</feature>
<dbReference type="AlphaFoldDB" id="A0A8W7Q1J4"/>
<reference evidence="2" key="1">
    <citation type="submission" date="2022-08" db="UniProtKB">
        <authorList>
            <consortium name="EnsemblMetazoa"/>
        </authorList>
    </citation>
    <scope>IDENTIFICATION</scope>
</reference>
<organism evidence="2">
    <name type="scientific">Anopheles coluzzii</name>
    <name type="common">African malaria mosquito</name>
    <dbReference type="NCBI Taxonomy" id="1518534"/>
    <lineage>
        <taxon>Eukaryota</taxon>
        <taxon>Metazoa</taxon>
        <taxon>Ecdysozoa</taxon>
        <taxon>Arthropoda</taxon>
        <taxon>Hexapoda</taxon>
        <taxon>Insecta</taxon>
        <taxon>Pterygota</taxon>
        <taxon>Neoptera</taxon>
        <taxon>Endopterygota</taxon>
        <taxon>Diptera</taxon>
        <taxon>Nematocera</taxon>
        <taxon>Culicoidea</taxon>
        <taxon>Culicidae</taxon>
        <taxon>Anophelinae</taxon>
        <taxon>Anopheles</taxon>
    </lineage>
</organism>
<sequence>MAVEESQPLMIITTALADDDANALPPGSDDRAAADAARFLLRLLEHLGRYPGQQVGRQQHLGAGQVLPLGDAQLALEPLGQLLEGILVRRGGQRYRRRLQRVLVLAVVLLLLLLLLQLLLTLLLLLQQLLLLLLLFQLSLLLLRLPLPLQQLLVVMVMVMVVMATAVVVMVTAQRLAGW</sequence>
<name>A0A8W7Q1J4_ANOCL</name>
<accession>A0A8W7Q1J4</accession>
<dbReference type="Proteomes" id="UP000075882">
    <property type="component" value="Unassembled WGS sequence"/>
</dbReference>
<dbReference type="EnsemblMetazoa" id="ACOM041234-RA">
    <property type="protein sequence ID" value="ACOM041234-PA.1"/>
    <property type="gene ID" value="ACOM041234"/>
</dbReference>
<feature type="transmembrane region" description="Helical" evidence="1">
    <location>
        <begin position="126"/>
        <end position="145"/>
    </location>
</feature>
<keyword evidence="1" id="KW-1133">Transmembrane helix</keyword>
<evidence type="ECO:0000313" key="2">
    <source>
        <dbReference type="EnsemblMetazoa" id="ACOM041234-PA.1"/>
    </source>
</evidence>